<evidence type="ECO:0000313" key="5">
    <source>
        <dbReference type="Proteomes" id="UP000188268"/>
    </source>
</evidence>
<dbReference type="InterPro" id="IPR013103">
    <property type="entry name" value="RVT_2"/>
</dbReference>
<gene>
    <name evidence="4" type="ORF">CCACVL1_19531</name>
</gene>
<dbReference type="Pfam" id="PF22936">
    <property type="entry name" value="Pol_BBD"/>
    <property type="match status" value="1"/>
</dbReference>
<dbReference type="InterPro" id="IPR001584">
    <property type="entry name" value="Integrase_cat-core"/>
</dbReference>
<dbReference type="Pfam" id="PF07727">
    <property type="entry name" value="RVT_2"/>
    <property type="match status" value="1"/>
</dbReference>
<name>A0A1R3HGA1_COCAP</name>
<dbReference type="GO" id="GO:0004190">
    <property type="term" value="F:aspartic-type endopeptidase activity"/>
    <property type="evidence" value="ECO:0007669"/>
    <property type="project" value="UniProtKB-KW"/>
</dbReference>
<dbReference type="Pfam" id="PF14223">
    <property type="entry name" value="Retrotran_gag_2"/>
    <property type="match status" value="1"/>
</dbReference>
<accession>A0A1R3HGA1</accession>
<dbReference type="InterPro" id="IPR054722">
    <property type="entry name" value="PolX-like_BBD"/>
</dbReference>
<dbReference type="SUPFAM" id="SSF53098">
    <property type="entry name" value="Ribonuclease H-like"/>
    <property type="match status" value="1"/>
</dbReference>
<dbReference type="AlphaFoldDB" id="A0A1R3HGA1"/>
<keyword evidence="5" id="KW-1185">Reference proteome</keyword>
<evidence type="ECO:0000256" key="2">
    <source>
        <dbReference type="SAM" id="MobiDB-lite"/>
    </source>
</evidence>
<dbReference type="GO" id="GO:0015074">
    <property type="term" value="P:DNA integration"/>
    <property type="evidence" value="ECO:0007669"/>
    <property type="project" value="InterPro"/>
</dbReference>
<evidence type="ECO:0000256" key="1">
    <source>
        <dbReference type="ARBA" id="ARBA00022750"/>
    </source>
</evidence>
<sequence length="911" mass="103989">MANNNSLIPLQVPKLKKDKFDNWCIRMKALLGAHDVWEFVENGYEAPTDLASLSQVQKDLLQRTKKKDKKAVTLIHQALDEVTFEKVSNATTAKEVWDMLQLAYKGMDKAKKIRLQNLRGEFEAIQMKESKKVSDYVSRVTAIANQMKRLGEDVSDLRVIEKILRSAHEEKLNRRKKESAVEHVLQSKLTLKDKEEKGSPSYKGQGRGQYRGRDTGASNHMCGNKDLFAELDEKVRGTITFGDSSKILALVEKESGFKIQALRSDRGGEFTSNGFQEFCDAKGICRLLTTPRSPQQNRVVKRKNRTVLKMTRSMLKTKKMPKEFWAQDVDCAVYLLNKCTTRAVENKTPLEAWSGKKPSVSHLKLMDRMAGCGRMAHALARAMAGCGRMACAMYREASHALAEATWEWQVQDESYDFLEFMEDGEEDNEERLDSITPPPSPSRNEMSSPESSNTEPINFDEAVKDERWRKAMDEEINAIKKNKTWELTTLPKEHAAIGVKSQNKWKIFQMDVKSAFLNGFLEEEVYVEQPPGYFAKGSEGKVLKLKKAFYGLKQAPRSWNCRIDKYFQENGFLKCPYEHALYIKVSGSGILIVCLYVDDLIFTGNNPKMFEEFKRAMNREFEMTDLGLMSYYLGIEVKQMEEGIFITQENYAREVLKKFNMSNCNPVNTPVECGIKLSISDDRNKVDTTLFRSLVGSLRYLISTRADILYGVGLVSRYMESPTTMHLDAAKRILRYIKGTLDFGLFYSTSNDFRLRGFSDSDWGGDIDDRKSTTGFVFYMGDTAFTWSSKKQPIVTLSTCEVEYVALSSCVTQAIWLRSLLKELHFAQMEPTEVSVDSKSIIALAKNPLFHERSKHIDTGFHFVRECVANKVVQLNYVKSQEQVADIFTKALKINDFLRLRNMLGVCKCHV</sequence>
<evidence type="ECO:0000259" key="3">
    <source>
        <dbReference type="PROSITE" id="PS50994"/>
    </source>
</evidence>
<dbReference type="CDD" id="cd09272">
    <property type="entry name" value="RNase_HI_RT_Ty1"/>
    <property type="match status" value="1"/>
</dbReference>
<dbReference type="OrthoDB" id="1001497at2759"/>
<dbReference type="Proteomes" id="UP000188268">
    <property type="component" value="Unassembled WGS sequence"/>
</dbReference>
<keyword evidence="1" id="KW-0064">Aspartyl protease</keyword>
<feature type="compositionally biased region" description="Polar residues" evidence="2">
    <location>
        <begin position="442"/>
        <end position="456"/>
    </location>
</feature>
<dbReference type="GO" id="GO:0003676">
    <property type="term" value="F:nucleic acid binding"/>
    <property type="evidence" value="ECO:0007669"/>
    <property type="project" value="InterPro"/>
</dbReference>
<evidence type="ECO:0000313" key="4">
    <source>
        <dbReference type="EMBL" id="OMO69396.1"/>
    </source>
</evidence>
<feature type="region of interest" description="Disordered" evidence="2">
    <location>
        <begin position="189"/>
        <end position="218"/>
    </location>
</feature>
<dbReference type="PANTHER" id="PTHR11439:SF517">
    <property type="entry name" value="CYSTEINE-RICH RLK (RECEPTOR-LIKE PROTEIN KINASE) 8"/>
    <property type="match status" value="1"/>
</dbReference>
<keyword evidence="1" id="KW-0378">Hydrolase</keyword>
<dbReference type="SUPFAM" id="SSF56672">
    <property type="entry name" value="DNA/RNA polymerases"/>
    <property type="match status" value="1"/>
</dbReference>
<dbReference type="STRING" id="210143.A0A1R3HGA1"/>
<dbReference type="PROSITE" id="PS50994">
    <property type="entry name" value="INTEGRASE"/>
    <property type="match status" value="1"/>
</dbReference>
<dbReference type="EMBL" id="AWWV01012026">
    <property type="protein sequence ID" value="OMO69396.1"/>
    <property type="molecule type" value="Genomic_DNA"/>
</dbReference>
<comment type="caution">
    <text evidence="4">The sequence shown here is derived from an EMBL/GenBank/DDBJ whole genome shotgun (WGS) entry which is preliminary data.</text>
</comment>
<reference evidence="4 5" key="1">
    <citation type="submission" date="2013-09" db="EMBL/GenBank/DDBJ databases">
        <title>Corchorus capsularis genome sequencing.</title>
        <authorList>
            <person name="Alam M."/>
            <person name="Haque M.S."/>
            <person name="Islam M.S."/>
            <person name="Emdad E.M."/>
            <person name="Islam M.M."/>
            <person name="Ahmed B."/>
            <person name="Halim A."/>
            <person name="Hossen Q.M.M."/>
            <person name="Hossain M.Z."/>
            <person name="Ahmed R."/>
            <person name="Khan M.M."/>
            <person name="Islam R."/>
            <person name="Rashid M.M."/>
            <person name="Khan S.A."/>
            <person name="Rahman M.S."/>
            <person name="Alam M."/>
        </authorList>
    </citation>
    <scope>NUCLEOTIDE SEQUENCE [LARGE SCALE GENOMIC DNA]</scope>
    <source>
        <strain evidence="5">cv. CVL-1</strain>
        <tissue evidence="4">Whole seedling</tissue>
    </source>
</reference>
<dbReference type="PANTHER" id="PTHR11439">
    <property type="entry name" value="GAG-POL-RELATED RETROTRANSPOSON"/>
    <property type="match status" value="1"/>
</dbReference>
<dbReference type="InterPro" id="IPR036397">
    <property type="entry name" value="RNaseH_sf"/>
</dbReference>
<dbReference type="Gene3D" id="3.30.420.10">
    <property type="entry name" value="Ribonuclease H-like superfamily/Ribonuclease H"/>
    <property type="match status" value="1"/>
</dbReference>
<dbReference type="OMA" id="SHTANEN"/>
<feature type="region of interest" description="Disordered" evidence="2">
    <location>
        <begin position="426"/>
        <end position="462"/>
    </location>
</feature>
<dbReference type="InterPro" id="IPR012337">
    <property type="entry name" value="RNaseH-like_sf"/>
</dbReference>
<dbReference type="Gramene" id="OMO69396">
    <property type="protein sequence ID" value="OMO69396"/>
    <property type="gene ID" value="CCACVL1_19531"/>
</dbReference>
<protein>
    <submittedName>
        <fullName evidence="4">Integrase, catalytic core</fullName>
    </submittedName>
</protein>
<proteinExistence type="predicted"/>
<keyword evidence="1" id="KW-0645">Protease</keyword>
<organism evidence="4 5">
    <name type="scientific">Corchorus capsularis</name>
    <name type="common">Jute</name>
    <dbReference type="NCBI Taxonomy" id="210143"/>
    <lineage>
        <taxon>Eukaryota</taxon>
        <taxon>Viridiplantae</taxon>
        <taxon>Streptophyta</taxon>
        <taxon>Embryophyta</taxon>
        <taxon>Tracheophyta</taxon>
        <taxon>Spermatophyta</taxon>
        <taxon>Magnoliopsida</taxon>
        <taxon>eudicotyledons</taxon>
        <taxon>Gunneridae</taxon>
        <taxon>Pentapetalae</taxon>
        <taxon>rosids</taxon>
        <taxon>malvids</taxon>
        <taxon>Malvales</taxon>
        <taxon>Malvaceae</taxon>
        <taxon>Grewioideae</taxon>
        <taxon>Apeibeae</taxon>
        <taxon>Corchorus</taxon>
    </lineage>
</organism>
<dbReference type="InterPro" id="IPR043502">
    <property type="entry name" value="DNA/RNA_pol_sf"/>
</dbReference>
<feature type="domain" description="Integrase catalytic" evidence="3">
    <location>
        <begin position="260"/>
        <end position="357"/>
    </location>
</feature>